<dbReference type="GO" id="GO:0031982">
    <property type="term" value="C:vesicle"/>
    <property type="evidence" value="ECO:0007669"/>
    <property type="project" value="TreeGrafter"/>
</dbReference>
<organism evidence="3 4">
    <name type="scientific">Astrephomene gubernaculifera</name>
    <dbReference type="NCBI Taxonomy" id="47775"/>
    <lineage>
        <taxon>Eukaryota</taxon>
        <taxon>Viridiplantae</taxon>
        <taxon>Chlorophyta</taxon>
        <taxon>core chlorophytes</taxon>
        <taxon>Chlorophyceae</taxon>
        <taxon>CS clade</taxon>
        <taxon>Chlamydomonadales</taxon>
        <taxon>Astrephomenaceae</taxon>
        <taxon>Astrephomene</taxon>
    </lineage>
</organism>
<keyword evidence="4" id="KW-1185">Reference proteome</keyword>
<dbReference type="InterPro" id="IPR036869">
    <property type="entry name" value="J_dom_sf"/>
</dbReference>
<dbReference type="Proteomes" id="UP001054857">
    <property type="component" value="Unassembled WGS sequence"/>
</dbReference>
<dbReference type="Gene3D" id="1.10.287.110">
    <property type="entry name" value="DnaJ domain"/>
    <property type="match status" value="1"/>
</dbReference>
<reference evidence="3 4" key="1">
    <citation type="journal article" date="2021" name="Sci. Rep.">
        <title>Genome sequencing of the multicellular alga Astrephomene provides insights into convergent evolution of germ-soma differentiation.</title>
        <authorList>
            <person name="Yamashita S."/>
            <person name="Yamamoto K."/>
            <person name="Matsuzaki R."/>
            <person name="Suzuki S."/>
            <person name="Yamaguchi H."/>
            <person name="Hirooka S."/>
            <person name="Minakuchi Y."/>
            <person name="Miyagishima S."/>
            <person name="Kawachi M."/>
            <person name="Toyoda A."/>
            <person name="Nozaki H."/>
        </authorList>
    </citation>
    <scope>NUCLEOTIDE SEQUENCE [LARGE SCALE GENOMIC DNA]</scope>
    <source>
        <strain evidence="3 4">NIES-4017</strain>
    </source>
</reference>
<dbReference type="GO" id="GO:0072318">
    <property type="term" value="P:clathrin coat disassembly"/>
    <property type="evidence" value="ECO:0007669"/>
    <property type="project" value="TreeGrafter"/>
</dbReference>
<name>A0AAD3DN15_9CHLO</name>
<feature type="region of interest" description="Disordered" evidence="2">
    <location>
        <begin position="118"/>
        <end position="341"/>
    </location>
</feature>
<keyword evidence="1" id="KW-0175">Coiled coil</keyword>
<feature type="region of interest" description="Disordered" evidence="2">
    <location>
        <begin position="34"/>
        <end position="61"/>
    </location>
</feature>
<dbReference type="PANTHER" id="PTHR23172:SF19">
    <property type="entry name" value="J DOMAIN-CONTAINING PROTEIN"/>
    <property type="match status" value="1"/>
</dbReference>
<dbReference type="GO" id="GO:0072583">
    <property type="term" value="P:clathrin-dependent endocytosis"/>
    <property type="evidence" value="ECO:0007669"/>
    <property type="project" value="TreeGrafter"/>
</dbReference>
<feature type="coiled-coil region" evidence="1">
    <location>
        <begin position="769"/>
        <end position="803"/>
    </location>
</feature>
<evidence type="ECO:0000256" key="2">
    <source>
        <dbReference type="SAM" id="MobiDB-lite"/>
    </source>
</evidence>
<feature type="compositionally biased region" description="Low complexity" evidence="2">
    <location>
        <begin position="465"/>
        <end position="475"/>
    </location>
</feature>
<evidence type="ECO:0000256" key="1">
    <source>
        <dbReference type="SAM" id="Coils"/>
    </source>
</evidence>
<gene>
    <name evidence="3" type="ORF">Agub_g6238</name>
</gene>
<dbReference type="GO" id="GO:0030276">
    <property type="term" value="F:clathrin binding"/>
    <property type="evidence" value="ECO:0007669"/>
    <property type="project" value="TreeGrafter"/>
</dbReference>
<dbReference type="AlphaFoldDB" id="A0AAD3DN15"/>
<dbReference type="PANTHER" id="PTHR23172">
    <property type="entry name" value="AUXILIN/CYCLIN G-ASSOCIATED KINASE-RELATED"/>
    <property type="match status" value="1"/>
</dbReference>
<protein>
    <submittedName>
        <fullName evidence="3">Uncharacterized protein</fullName>
    </submittedName>
</protein>
<feature type="compositionally biased region" description="Pro residues" evidence="2">
    <location>
        <begin position="211"/>
        <end position="244"/>
    </location>
</feature>
<dbReference type="SUPFAM" id="SSF46565">
    <property type="entry name" value="Chaperone J-domain"/>
    <property type="match status" value="1"/>
</dbReference>
<feature type="region of interest" description="Disordered" evidence="2">
    <location>
        <begin position="76"/>
        <end position="102"/>
    </location>
</feature>
<feature type="compositionally biased region" description="Low complexity" evidence="2">
    <location>
        <begin position="199"/>
        <end position="210"/>
    </location>
</feature>
<evidence type="ECO:0000313" key="3">
    <source>
        <dbReference type="EMBL" id="GFR44894.1"/>
    </source>
</evidence>
<sequence length="899" mass="91166">MSAASRKSDPFNFDDIYRQAGVEDLFVKKTLGELKQKQASPGPVPASSPARPVAASSQATKPDAFNFDLDFLTSVTTPGGGAPPNSSFQGGTAKLTVASSQQRPVIAPATRAPQDDPFALFEEVPGAAPVQRHAPPPIKTSAPTGGLGNLLDFDDGQGFAPAAPSSGAAATSGSTSVSSQPARPAPTPVTEERQLQLQPAALPSRPSPAATQPPPSPAPQGAPPAPAPPSPPPPVAPPSPPPPDYSEHEEHYMAPPGLAPPPGPAQWQHGANGGPAPSSVPHAAAQAPDWRHDYGNSAGSGSYFTSHGSSAGVPYSPPASSSAVPYGSHGSHGSAGGGSGGGISSYLKAFGKKAVRAAKAGIAQLEQALEGLDQSAASSASSSWGQQQHSHAGGRSGPGGSRGHDDGAAISNDEALAWAVRLADLAPHAQQHELSQMAPALRRRVIEVLREQIRVEHEAAAATQAQAGGASQASGHLNDGFAPGPSSGAGYGHGSAPGFQPAPAAVVGLGHGTPVPPYRGSQDGSYGHLGTERERTVTGAAAAPPSPPPPAYTDADEHPMARQQSQPPPPAHDLLGMDSMEGGNAGGSAAAAAPAVPAAAPVVEDLLGFGDDSHIPNGSGSGSIRAGGVVPAAATTGAGPAAAPAVAASTPTKPSQPPVVQAPAVHVDDMDDFFSGGGRQSGSGTAAAATSSTSMHHSSSAASLAGRGGAATSAAAVPTSSSASKTLGDFLHDDDHHAGDLGDLDVSGYADLYRGEQGDANEPELRRRLREQREAAKHAKMKAALAEKKAMEAEEAARREQQVALKDQYKANIETWKNKNKGNIRGLLGSLHTVLWADSGWAPVSVADLLEPVQIKKVYMRANLLVHPDKVRQRNGTPDQVAIADMVFDVLKEAWNAFR</sequence>
<feature type="compositionally biased region" description="Low complexity" evidence="2">
    <location>
        <begin position="308"/>
        <end position="332"/>
    </location>
</feature>
<feature type="compositionally biased region" description="Low complexity" evidence="2">
    <location>
        <begin position="682"/>
        <end position="706"/>
    </location>
</feature>
<comment type="caution">
    <text evidence="3">The sequence shown here is derived from an EMBL/GenBank/DDBJ whole genome shotgun (WGS) entry which is preliminary data.</text>
</comment>
<feature type="region of interest" description="Disordered" evidence="2">
    <location>
        <begin position="671"/>
        <end position="706"/>
    </location>
</feature>
<feature type="compositionally biased region" description="Low complexity" evidence="2">
    <location>
        <begin position="156"/>
        <end position="182"/>
    </location>
</feature>
<feature type="region of interest" description="Disordered" evidence="2">
    <location>
        <begin position="465"/>
        <end position="589"/>
    </location>
</feature>
<dbReference type="EMBL" id="BMAR01000008">
    <property type="protein sequence ID" value="GFR44894.1"/>
    <property type="molecule type" value="Genomic_DNA"/>
</dbReference>
<proteinExistence type="predicted"/>
<evidence type="ECO:0000313" key="4">
    <source>
        <dbReference type="Proteomes" id="UP001054857"/>
    </source>
</evidence>
<feature type="compositionally biased region" description="Low complexity" evidence="2">
    <location>
        <begin position="39"/>
        <end position="57"/>
    </location>
</feature>
<feature type="compositionally biased region" description="Polar residues" evidence="2">
    <location>
        <begin position="297"/>
        <end position="307"/>
    </location>
</feature>
<accession>A0AAD3DN15</accession>
<feature type="compositionally biased region" description="Low complexity" evidence="2">
    <location>
        <begin position="376"/>
        <end position="393"/>
    </location>
</feature>
<dbReference type="GO" id="GO:0005737">
    <property type="term" value="C:cytoplasm"/>
    <property type="evidence" value="ECO:0007669"/>
    <property type="project" value="TreeGrafter"/>
</dbReference>
<feature type="region of interest" description="Disordered" evidence="2">
    <location>
        <begin position="376"/>
        <end position="408"/>
    </location>
</feature>